<proteinExistence type="predicted"/>
<keyword evidence="2" id="KW-0436">Ligase</keyword>
<sequence length="157" mass="16378">MNDTDNSGLALAAVERAGLAHTVTRHGPVRSLAEAAAARGVEPRAILKTLVVRVTDDDYRFVLVPGDREISWPKLRALLGVNRLSMPSAETALEVTGYVRGTITPFGSTTPWPVIADEAVRGVVSLGGGAHGVALSVDAQDLVTVLDATVADVTEPA</sequence>
<name>A0A2P2CDC4_9ZZZZ</name>
<dbReference type="SUPFAM" id="SSF55826">
    <property type="entry name" value="YbaK/ProRS associated domain"/>
    <property type="match status" value="1"/>
</dbReference>
<accession>A0A2P2CDC4</accession>
<dbReference type="GO" id="GO:0004812">
    <property type="term" value="F:aminoacyl-tRNA ligase activity"/>
    <property type="evidence" value="ECO:0007669"/>
    <property type="project" value="UniProtKB-KW"/>
</dbReference>
<keyword evidence="2" id="KW-0030">Aminoacyl-tRNA synthetase</keyword>
<reference evidence="2" key="1">
    <citation type="submission" date="2015-08" db="EMBL/GenBank/DDBJ databases">
        <authorList>
            <person name="Babu N.S."/>
            <person name="Beckwith C.J."/>
            <person name="Beseler K.G."/>
            <person name="Brison A."/>
            <person name="Carone J.V."/>
            <person name="Caskin T.P."/>
            <person name="Diamond M."/>
            <person name="Durham M.E."/>
            <person name="Foxe J.M."/>
            <person name="Go M."/>
            <person name="Henderson B.A."/>
            <person name="Jones I.B."/>
            <person name="McGettigan J.A."/>
            <person name="Micheletti S.J."/>
            <person name="Nasrallah M.E."/>
            <person name="Ortiz D."/>
            <person name="Piller C.R."/>
            <person name="Privatt S.R."/>
            <person name="Schneider S.L."/>
            <person name="Sharp S."/>
            <person name="Smith T.C."/>
            <person name="Stanton J.D."/>
            <person name="Ullery H.E."/>
            <person name="Wilson R.J."/>
            <person name="Serrano M.G."/>
            <person name="Buck G."/>
            <person name="Lee V."/>
            <person name="Wang Y."/>
            <person name="Carvalho R."/>
            <person name="Voegtly L."/>
            <person name="Shi R."/>
            <person name="Duckworth R."/>
            <person name="Johnson A."/>
            <person name="Loviza R."/>
            <person name="Walstead R."/>
            <person name="Shah Z."/>
            <person name="Kiflezghi M."/>
            <person name="Wade K."/>
            <person name="Ball S.L."/>
            <person name="Bradley K.W."/>
            <person name="Asai D.J."/>
            <person name="Bowman C.A."/>
            <person name="Russell D.A."/>
            <person name="Pope W.H."/>
            <person name="Jacobs-Sera D."/>
            <person name="Hendrix R.W."/>
            <person name="Hatfull G.F."/>
        </authorList>
    </citation>
    <scope>NUCLEOTIDE SEQUENCE</scope>
</reference>
<evidence type="ECO:0000313" key="2">
    <source>
        <dbReference type="EMBL" id="CUR59993.1"/>
    </source>
</evidence>
<dbReference type="EMBL" id="CZKA01000067">
    <property type="protein sequence ID" value="CUR59993.1"/>
    <property type="molecule type" value="Genomic_DNA"/>
</dbReference>
<dbReference type="CDD" id="cd04332">
    <property type="entry name" value="YbaK_like"/>
    <property type="match status" value="1"/>
</dbReference>
<dbReference type="InterPro" id="IPR007214">
    <property type="entry name" value="YbaK/aa-tRNA-synth-assoc-dom"/>
</dbReference>
<dbReference type="GO" id="GO:0002161">
    <property type="term" value="F:aminoacyl-tRNA deacylase activity"/>
    <property type="evidence" value="ECO:0007669"/>
    <property type="project" value="InterPro"/>
</dbReference>
<feature type="domain" description="YbaK/aminoacyl-tRNA synthetase-associated" evidence="1">
    <location>
        <begin position="26"/>
        <end position="143"/>
    </location>
</feature>
<dbReference type="AlphaFoldDB" id="A0A2P2CDC4"/>
<gene>
    <name evidence="2" type="ORF">NOCA270025</name>
</gene>
<dbReference type="Gene3D" id="3.90.960.10">
    <property type="entry name" value="YbaK/aminoacyl-tRNA synthetase-associated domain"/>
    <property type="match status" value="1"/>
</dbReference>
<dbReference type="PANTHER" id="PTHR30411">
    <property type="entry name" value="CYTOPLASMIC PROTEIN"/>
    <property type="match status" value="1"/>
</dbReference>
<protein>
    <submittedName>
        <fullName evidence="2">YbaK/prolyl-tRNA synthetase associated region</fullName>
    </submittedName>
</protein>
<dbReference type="Pfam" id="PF04073">
    <property type="entry name" value="tRNA_edit"/>
    <property type="match status" value="1"/>
</dbReference>
<evidence type="ECO:0000259" key="1">
    <source>
        <dbReference type="Pfam" id="PF04073"/>
    </source>
</evidence>
<dbReference type="InterPro" id="IPR036754">
    <property type="entry name" value="YbaK/aa-tRNA-synt-asso_dom_sf"/>
</dbReference>
<dbReference type="PANTHER" id="PTHR30411:SF1">
    <property type="entry name" value="CYTOPLASMIC PROTEIN"/>
    <property type="match status" value="1"/>
</dbReference>
<organism evidence="2">
    <name type="scientific">metagenome</name>
    <dbReference type="NCBI Taxonomy" id="256318"/>
    <lineage>
        <taxon>unclassified sequences</taxon>
        <taxon>metagenomes</taxon>
    </lineage>
</organism>